<dbReference type="AlphaFoldDB" id="A0A177XUT8"/>
<dbReference type="Proteomes" id="UP000078406">
    <property type="component" value="Unassembled WGS sequence"/>
</dbReference>
<evidence type="ECO:0008006" key="3">
    <source>
        <dbReference type="Google" id="ProtNLM"/>
    </source>
</evidence>
<dbReference type="EMBL" id="LLEI02000087">
    <property type="protein sequence ID" value="OAJ92279.1"/>
    <property type="molecule type" value="Genomic_DNA"/>
</dbReference>
<dbReference type="RefSeq" id="WP_054963665.1">
    <property type="nucleotide sequence ID" value="NZ_LLEI02000087.1"/>
</dbReference>
<evidence type="ECO:0000313" key="2">
    <source>
        <dbReference type="Proteomes" id="UP000078406"/>
    </source>
</evidence>
<sequence>MVSKEKKCLESILKPTLKEEGFRKKGSTWWKHIEGYIQVINIQGSQYSKQFYLNLGVYISAVGDKEWPSESDCHIQVRLDSLVNPNLVHTLLNYETALEHTDRKEISELILVKGLRWLDQCSSFEGAKAEYILPNRVATKWQRDLLKNYFT</sequence>
<comment type="caution">
    <text evidence="1">The sequence shown here is derived from an EMBL/GenBank/DDBJ whole genome shotgun (WGS) entry which is preliminary data.</text>
</comment>
<accession>A0A177XUT8</accession>
<dbReference type="InterPro" id="IPR025412">
    <property type="entry name" value="DUF4304"/>
</dbReference>
<gene>
    <name evidence="1" type="ORF">APB76_20815</name>
</gene>
<organism evidence="1 2">
    <name type="scientific">Vibrio bivalvicida</name>
    <dbReference type="NCBI Taxonomy" id="1276888"/>
    <lineage>
        <taxon>Bacteria</taxon>
        <taxon>Pseudomonadati</taxon>
        <taxon>Pseudomonadota</taxon>
        <taxon>Gammaproteobacteria</taxon>
        <taxon>Vibrionales</taxon>
        <taxon>Vibrionaceae</taxon>
        <taxon>Vibrio</taxon>
        <taxon>Vibrio oreintalis group</taxon>
    </lineage>
</organism>
<name>A0A177XUT8_9VIBR</name>
<evidence type="ECO:0000313" key="1">
    <source>
        <dbReference type="EMBL" id="OAJ92279.1"/>
    </source>
</evidence>
<protein>
    <recommendedName>
        <fullName evidence="3">DUF4304 domain-containing protein</fullName>
    </recommendedName>
</protein>
<reference evidence="1 2" key="1">
    <citation type="journal article" date="2016" name="Syst. Appl. Microbiol.">
        <title>Vibrio bivalvicida sp. nov., a novel larval pathogen for bivalve molluscs reared in a hatchery.</title>
        <authorList>
            <person name="Dubert J."/>
            <person name="Romalde J.L."/>
            <person name="Prado S."/>
            <person name="Barja J.L."/>
        </authorList>
    </citation>
    <scope>NUCLEOTIDE SEQUENCE [LARGE SCALE GENOMIC DNA]</scope>
    <source>
        <strain evidence="1 2">605</strain>
    </source>
</reference>
<dbReference type="Pfam" id="PF14137">
    <property type="entry name" value="DUF4304"/>
    <property type="match status" value="1"/>
</dbReference>
<proteinExistence type="predicted"/>